<comment type="caution">
    <text evidence="1">The sequence shown here is derived from an EMBL/GenBank/DDBJ whole genome shotgun (WGS) entry which is preliminary data.</text>
</comment>
<proteinExistence type="predicted"/>
<name>A0AAV4WGH7_CAEEX</name>
<dbReference type="Proteomes" id="UP001054945">
    <property type="component" value="Unassembled WGS sequence"/>
</dbReference>
<organism evidence="1 2">
    <name type="scientific">Caerostris extrusa</name>
    <name type="common">Bark spider</name>
    <name type="synonym">Caerostris bankana</name>
    <dbReference type="NCBI Taxonomy" id="172846"/>
    <lineage>
        <taxon>Eukaryota</taxon>
        <taxon>Metazoa</taxon>
        <taxon>Ecdysozoa</taxon>
        <taxon>Arthropoda</taxon>
        <taxon>Chelicerata</taxon>
        <taxon>Arachnida</taxon>
        <taxon>Araneae</taxon>
        <taxon>Araneomorphae</taxon>
        <taxon>Entelegynae</taxon>
        <taxon>Araneoidea</taxon>
        <taxon>Araneidae</taxon>
        <taxon>Caerostris</taxon>
    </lineage>
</organism>
<evidence type="ECO:0000313" key="1">
    <source>
        <dbReference type="EMBL" id="GIY81966.1"/>
    </source>
</evidence>
<sequence length="74" mass="8604">MQMRHHTHHHQFRNIIFRGRWPSVSWGMLADFEDVPLVLVSRKLSTVMLHYVKVNDGVNVMLNHVKVNDGGQGE</sequence>
<keyword evidence="2" id="KW-1185">Reference proteome</keyword>
<reference evidence="1 2" key="1">
    <citation type="submission" date="2021-06" db="EMBL/GenBank/DDBJ databases">
        <title>Caerostris extrusa draft genome.</title>
        <authorList>
            <person name="Kono N."/>
            <person name="Arakawa K."/>
        </authorList>
    </citation>
    <scope>NUCLEOTIDE SEQUENCE [LARGE SCALE GENOMIC DNA]</scope>
</reference>
<protein>
    <submittedName>
        <fullName evidence="1">Uncharacterized protein</fullName>
    </submittedName>
</protein>
<gene>
    <name evidence="1" type="ORF">CEXT_623271</name>
</gene>
<accession>A0AAV4WGH7</accession>
<evidence type="ECO:0000313" key="2">
    <source>
        <dbReference type="Proteomes" id="UP001054945"/>
    </source>
</evidence>
<dbReference type="AlphaFoldDB" id="A0AAV4WGH7"/>
<dbReference type="EMBL" id="BPLR01016187">
    <property type="protein sequence ID" value="GIY81966.1"/>
    <property type="molecule type" value="Genomic_DNA"/>
</dbReference>